<dbReference type="InterPro" id="IPR010721">
    <property type="entry name" value="UstE-like"/>
</dbReference>
<feature type="transmembrane region" description="Helical" evidence="1">
    <location>
        <begin position="89"/>
        <end position="111"/>
    </location>
</feature>
<accession>A0A2W5T8A4</accession>
<keyword evidence="1" id="KW-0472">Membrane</keyword>
<keyword evidence="1" id="KW-1133">Transmembrane helix</keyword>
<dbReference type="Pfam" id="PF06966">
    <property type="entry name" value="DUF1295"/>
    <property type="match status" value="1"/>
</dbReference>
<reference evidence="2 3" key="1">
    <citation type="submission" date="2017-08" db="EMBL/GenBank/DDBJ databases">
        <title>Infants hospitalized years apart are colonized by the same room-sourced microbial strains.</title>
        <authorList>
            <person name="Brooks B."/>
            <person name="Olm M.R."/>
            <person name="Firek B.A."/>
            <person name="Baker R."/>
            <person name="Thomas B.C."/>
            <person name="Morowitz M.J."/>
            <person name="Banfield J.F."/>
        </authorList>
    </citation>
    <scope>NUCLEOTIDE SEQUENCE [LARGE SCALE GENOMIC DNA]</scope>
    <source>
        <strain evidence="2">S2_003_000_R2_14</strain>
    </source>
</reference>
<gene>
    <name evidence="2" type="ORF">DI536_26775</name>
</gene>
<proteinExistence type="predicted"/>
<feature type="transmembrane region" description="Helical" evidence="1">
    <location>
        <begin position="47"/>
        <end position="68"/>
    </location>
</feature>
<dbReference type="PROSITE" id="PS50244">
    <property type="entry name" value="S5A_REDUCTASE"/>
    <property type="match status" value="1"/>
</dbReference>
<organism evidence="2 3">
    <name type="scientific">Archangium gephyra</name>
    <dbReference type="NCBI Taxonomy" id="48"/>
    <lineage>
        <taxon>Bacteria</taxon>
        <taxon>Pseudomonadati</taxon>
        <taxon>Myxococcota</taxon>
        <taxon>Myxococcia</taxon>
        <taxon>Myxococcales</taxon>
        <taxon>Cystobacterineae</taxon>
        <taxon>Archangiaceae</taxon>
        <taxon>Archangium</taxon>
    </lineage>
</organism>
<evidence type="ECO:0000256" key="1">
    <source>
        <dbReference type="SAM" id="Phobius"/>
    </source>
</evidence>
<name>A0A2W5T8A4_9BACT</name>
<dbReference type="AlphaFoldDB" id="A0A2W5T8A4"/>
<evidence type="ECO:0000313" key="3">
    <source>
        <dbReference type="Proteomes" id="UP000249061"/>
    </source>
</evidence>
<feature type="transmembrane region" description="Helical" evidence="1">
    <location>
        <begin position="180"/>
        <end position="207"/>
    </location>
</feature>
<dbReference type="PANTHER" id="PTHR32251">
    <property type="entry name" value="3-OXO-5-ALPHA-STEROID 4-DEHYDROGENASE"/>
    <property type="match status" value="1"/>
</dbReference>
<keyword evidence="1" id="KW-0812">Transmembrane</keyword>
<sequence length="242" mass="27085">MSALTLGAVLFVLWGVSLQLKDSSIIDIAWGPAFVLVAWLSLVDAPHAYVVASLVTVWGLRLGLYLFWRNRGRGEDKRYAAMRKKHGPSWWWKSAFIVFGLQGVLVMIVSLPVQAAVTRPMAPWGYAGAGLVFIGVAFESLGDWQLARFKADPDNKGKIMTSGLWSWTRHPNYFGDFVTWWGFGVFGLATGAWWTVLGPLVMSVLLIRVSGKDLLEQDMMQRPGYAEYARVTSGFFPRPPRR</sequence>
<dbReference type="GO" id="GO:0016020">
    <property type="term" value="C:membrane"/>
    <property type="evidence" value="ECO:0007669"/>
    <property type="project" value="TreeGrafter"/>
</dbReference>
<evidence type="ECO:0000313" key="2">
    <source>
        <dbReference type="EMBL" id="PZR07715.1"/>
    </source>
</evidence>
<protein>
    <submittedName>
        <fullName evidence="2">Uncharacterized protein</fullName>
    </submittedName>
</protein>
<dbReference type="Gene3D" id="1.20.120.1630">
    <property type="match status" value="1"/>
</dbReference>
<dbReference type="Proteomes" id="UP000249061">
    <property type="component" value="Unassembled WGS sequence"/>
</dbReference>
<dbReference type="EMBL" id="QFQP01000029">
    <property type="protein sequence ID" value="PZR07715.1"/>
    <property type="molecule type" value="Genomic_DNA"/>
</dbReference>
<dbReference type="PANTHER" id="PTHR32251:SF17">
    <property type="entry name" value="STEROID 5-ALPHA REDUCTASE C-TERMINAL DOMAIN-CONTAINING PROTEIN"/>
    <property type="match status" value="1"/>
</dbReference>
<comment type="caution">
    <text evidence="2">The sequence shown here is derived from an EMBL/GenBank/DDBJ whole genome shotgun (WGS) entry which is preliminary data.</text>
</comment>